<evidence type="ECO:0000313" key="2">
    <source>
        <dbReference type="EMBL" id="ROL49095.1"/>
    </source>
</evidence>
<gene>
    <name evidence="2" type="ORF">DPX16_16710</name>
</gene>
<dbReference type="Proteomes" id="UP000281406">
    <property type="component" value="Unassembled WGS sequence"/>
</dbReference>
<accession>A0A3N0YSD6</accession>
<feature type="compositionally biased region" description="Basic and acidic residues" evidence="1">
    <location>
        <begin position="50"/>
        <end position="59"/>
    </location>
</feature>
<feature type="compositionally biased region" description="Basic and acidic residues" evidence="1">
    <location>
        <begin position="116"/>
        <end position="125"/>
    </location>
</feature>
<protein>
    <submittedName>
        <fullName evidence="2">Uncharacterized protein</fullName>
    </submittedName>
</protein>
<name>A0A3N0YSD6_ANAGA</name>
<dbReference type="AlphaFoldDB" id="A0A3N0YSD6"/>
<comment type="caution">
    <text evidence="2">The sequence shown here is derived from an EMBL/GenBank/DDBJ whole genome shotgun (WGS) entry which is preliminary data.</text>
</comment>
<feature type="region of interest" description="Disordered" evidence="1">
    <location>
        <begin position="1"/>
        <end position="125"/>
    </location>
</feature>
<evidence type="ECO:0000256" key="1">
    <source>
        <dbReference type="SAM" id="MobiDB-lite"/>
    </source>
</evidence>
<proteinExistence type="predicted"/>
<organism evidence="2 3">
    <name type="scientific">Anabarilius grahami</name>
    <name type="common">Kanglang fish</name>
    <name type="synonym">Barilius grahami</name>
    <dbReference type="NCBI Taxonomy" id="495550"/>
    <lineage>
        <taxon>Eukaryota</taxon>
        <taxon>Metazoa</taxon>
        <taxon>Chordata</taxon>
        <taxon>Craniata</taxon>
        <taxon>Vertebrata</taxon>
        <taxon>Euteleostomi</taxon>
        <taxon>Actinopterygii</taxon>
        <taxon>Neopterygii</taxon>
        <taxon>Teleostei</taxon>
        <taxon>Ostariophysi</taxon>
        <taxon>Cypriniformes</taxon>
        <taxon>Xenocyprididae</taxon>
        <taxon>Xenocypridinae</taxon>
        <taxon>Xenocypridinae incertae sedis</taxon>
        <taxon>Anabarilius</taxon>
    </lineage>
</organism>
<sequence length="125" mass="12706">MSSRHGERHHGGADGGKSQGGALAECSGETQGPTDGGRTKVCGETGGAERPTDQSEIHSLKAQGGAAGLRERGGDGGSADWGDDREREGDREARGKEKPSGAEGVKGREAAGGPEVHGRDRAMTD</sequence>
<feature type="compositionally biased region" description="Basic and acidic residues" evidence="1">
    <location>
        <begin position="82"/>
        <end position="109"/>
    </location>
</feature>
<dbReference type="EMBL" id="RJVU01027559">
    <property type="protein sequence ID" value="ROL49095.1"/>
    <property type="molecule type" value="Genomic_DNA"/>
</dbReference>
<evidence type="ECO:0000313" key="3">
    <source>
        <dbReference type="Proteomes" id="UP000281406"/>
    </source>
</evidence>
<reference evidence="2 3" key="1">
    <citation type="submission" date="2018-10" db="EMBL/GenBank/DDBJ databases">
        <title>Genome assembly for a Yunnan-Guizhou Plateau 3E fish, Anabarilius grahami (Regan), and its evolutionary and genetic applications.</title>
        <authorList>
            <person name="Jiang W."/>
        </authorList>
    </citation>
    <scope>NUCLEOTIDE SEQUENCE [LARGE SCALE GENOMIC DNA]</scope>
    <source>
        <strain evidence="2">AG-KIZ</strain>
        <tissue evidence="2">Muscle</tissue>
    </source>
</reference>
<keyword evidence="3" id="KW-1185">Reference proteome</keyword>